<proteinExistence type="predicted"/>
<feature type="region of interest" description="Disordered" evidence="1">
    <location>
        <begin position="65"/>
        <end position="84"/>
    </location>
</feature>
<gene>
    <name evidence="2" type="ORF">HIM_11478</name>
</gene>
<feature type="compositionally biased region" description="Basic residues" evidence="1">
    <location>
        <begin position="400"/>
        <end position="414"/>
    </location>
</feature>
<keyword evidence="3" id="KW-1185">Reference proteome</keyword>
<dbReference type="EMBL" id="KQ030760">
    <property type="protein sequence ID" value="KJZ69131.1"/>
    <property type="molecule type" value="Genomic_DNA"/>
</dbReference>
<feature type="compositionally biased region" description="Polar residues" evidence="1">
    <location>
        <begin position="381"/>
        <end position="392"/>
    </location>
</feature>
<accession>A0A0F7ZFH1</accession>
<name>A0A0F7ZFH1_9HYPO</name>
<dbReference type="Proteomes" id="UP000054481">
    <property type="component" value="Unassembled WGS sequence"/>
</dbReference>
<organism evidence="2 3">
    <name type="scientific">Hirsutella minnesotensis 3608</name>
    <dbReference type="NCBI Taxonomy" id="1043627"/>
    <lineage>
        <taxon>Eukaryota</taxon>
        <taxon>Fungi</taxon>
        <taxon>Dikarya</taxon>
        <taxon>Ascomycota</taxon>
        <taxon>Pezizomycotina</taxon>
        <taxon>Sordariomycetes</taxon>
        <taxon>Hypocreomycetidae</taxon>
        <taxon>Hypocreales</taxon>
        <taxon>Ophiocordycipitaceae</taxon>
        <taxon>Hirsutella</taxon>
    </lineage>
</organism>
<sequence length="414" mass="47887">MSDRLANINCSLTGSVVSIPGFSMLSEAQRDMVYQEALRRQAMPICAETLADRLRWITPPIDEDEETELSRSLEAKSRNDLESDGCPPCYPPELEFPFRDPPQRYKPIIEYWQSCLRTDVVLCAQLSKWRQFRRSQTKIRSRFRTKPFADFIHQTRQRLQKYNIRVPFTLQPDPTKQNRLQNWLEYEDYCLRQLERLESKADQLRAELRLGSPKDNERPVRVFEGKTYTETVTIKLQRAEREIQQHHVLLRWVAQERQTMIAGATGNDGDIHGTAASENTWRNRLRRSQTRREAPAVMGNVRVSKVRPVKHSAPLPRSILQSTECVDNDRGDVRQGDDPTSQFHAGRKPPPNSSLRARLQKPVPPSRHGKARDAAAVRRASCQSQGTRQRAQSPVLYKTRSGRISKRPSRWVPT</sequence>
<feature type="compositionally biased region" description="Basic and acidic residues" evidence="1">
    <location>
        <begin position="68"/>
        <end position="81"/>
    </location>
</feature>
<evidence type="ECO:0000256" key="1">
    <source>
        <dbReference type="SAM" id="MobiDB-lite"/>
    </source>
</evidence>
<evidence type="ECO:0000313" key="3">
    <source>
        <dbReference type="Proteomes" id="UP000054481"/>
    </source>
</evidence>
<reference evidence="2 3" key="1">
    <citation type="journal article" date="2014" name="Genome Biol. Evol.">
        <title>Comparative genomics and transcriptomics analyses reveal divergent lifestyle features of nematode endoparasitic fungus Hirsutella minnesotensis.</title>
        <authorList>
            <person name="Lai Y."/>
            <person name="Liu K."/>
            <person name="Zhang X."/>
            <person name="Zhang X."/>
            <person name="Li K."/>
            <person name="Wang N."/>
            <person name="Shu C."/>
            <person name="Wu Y."/>
            <person name="Wang C."/>
            <person name="Bushley K.E."/>
            <person name="Xiang M."/>
            <person name="Liu X."/>
        </authorList>
    </citation>
    <scope>NUCLEOTIDE SEQUENCE [LARGE SCALE GENOMIC DNA]</scope>
    <source>
        <strain evidence="2 3">3608</strain>
    </source>
</reference>
<protein>
    <submittedName>
        <fullName evidence="2">Uncharacterized protein</fullName>
    </submittedName>
</protein>
<dbReference type="OrthoDB" id="5419928at2759"/>
<dbReference type="AlphaFoldDB" id="A0A0F7ZFH1"/>
<feature type="compositionally biased region" description="Basic and acidic residues" evidence="1">
    <location>
        <begin position="327"/>
        <end position="337"/>
    </location>
</feature>
<feature type="region of interest" description="Disordered" evidence="1">
    <location>
        <begin position="264"/>
        <end position="414"/>
    </location>
</feature>
<evidence type="ECO:0000313" key="2">
    <source>
        <dbReference type="EMBL" id="KJZ69131.1"/>
    </source>
</evidence>